<accession>A0A062XVW9</accession>
<dbReference type="STRING" id="1312852.EG19_04880"/>
<feature type="domain" description="Methyltransferase" evidence="1">
    <location>
        <begin position="172"/>
        <end position="286"/>
    </location>
</feature>
<dbReference type="SUPFAM" id="SSF53335">
    <property type="entry name" value="S-adenosyl-L-methionine-dependent methyltransferases"/>
    <property type="match status" value="1"/>
</dbReference>
<dbReference type="Pfam" id="PF13847">
    <property type="entry name" value="Methyltransf_31"/>
    <property type="match status" value="1"/>
</dbReference>
<reference evidence="3 4" key="1">
    <citation type="submission" date="2014-04" db="EMBL/GenBank/DDBJ databases">
        <title>The Genome Sequence of Thermoanaerobaculum aquaticum MP-01, The First Cultivated Group 23 Acidobacterium.</title>
        <authorList>
            <person name="Stamps B.W."/>
            <person name="Losey N.A."/>
            <person name="Lawson P.A."/>
            <person name="Stevenson B.S."/>
        </authorList>
    </citation>
    <scope>NUCLEOTIDE SEQUENCE [LARGE SCALE GENOMIC DNA]</scope>
    <source>
        <strain evidence="3 4">MP-01</strain>
    </source>
</reference>
<dbReference type="InterPro" id="IPR048711">
    <property type="entry name" value="WHD_Rv2258c"/>
</dbReference>
<name>A0A062XVW9_9BACT</name>
<keyword evidence="4" id="KW-1185">Reference proteome</keyword>
<dbReference type="RefSeq" id="WP_038049365.1">
    <property type="nucleotide sequence ID" value="NZ_JMFG01000020.1"/>
</dbReference>
<sequence>MNETMDQAKAEAFASRMMGLLNDAFVGILVSIGHQTSLFDTMAEMPAATSEAIAQATGLQERYVREWLGGMVVARIVMYDPPSKTYVLPREHAAFLTRSAGANNLAFFTQYIRGVGAVEQDVIRAFREGGGVGYEKYPDFQRLQAEESARLYDTALVETILPLADGVVERLRSGIDVIDLGTGQGHAVNVMARAFPNSRFLGVDFSSEGIEAARAEAARWKLPNARFEVADIMAGLPGEFDFVTAFDVIHDLARPRAVLAHINRALRQGGVFLMMDIAASSHLEENLDHPLGPGLYASSVMHCMMVSLAQGGEGLGAMWGEQVAREYLKEAGFSDIQTHHLEGDPMHVFYVARA</sequence>
<feature type="domain" description="S-adenosylmethionine-dependent methyltransferase Rv2258c-like winged HTH" evidence="2">
    <location>
        <begin position="24"/>
        <end position="98"/>
    </location>
</feature>
<dbReference type="PANTHER" id="PTHR45128">
    <property type="entry name" value="METHYLTRANSFERASE TYPE 11"/>
    <property type="match status" value="1"/>
</dbReference>
<dbReference type="Proteomes" id="UP000027284">
    <property type="component" value="Unassembled WGS sequence"/>
</dbReference>
<evidence type="ECO:0000259" key="2">
    <source>
        <dbReference type="Pfam" id="PF21320"/>
    </source>
</evidence>
<dbReference type="Gene3D" id="3.40.50.150">
    <property type="entry name" value="Vaccinia Virus protein VP39"/>
    <property type="match status" value="1"/>
</dbReference>
<evidence type="ECO:0000313" key="3">
    <source>
        <dbReference type="EMBL" id="KDA53539.1"/>
    </source>
</evidence>
<dbReference type="CDD" id="cd02440">
    <property type="entry name" value="AdoMet_MTases"/>
    <property type="match status" value="1"/>
</dbReference>
<evidence type="ECO:0000259" key="1">
    <source>
        <dbReference type="Pfam" id="PF13847"/>
    </source>
</evidence>
<proteinExistence type="predicted"/>
<dbReference type="Pfam" id="PF21320">
    <property type="entry name" value="WHD_Rv2258c"/>
    <property type="match status" value="1"/>
</dbReference>
<evidence type="ECO:0000313" key="4">
    <source>
        <dbReference type="Proteomes" id="UP000027284"/>
    </source>
</evidence>
<dbReference type="OrthoDB" id="9801363at2"/>
<dbReference type="EMBL" id="JMFG01000020">
    <property type="protein sequence ID" value="KDA53539.1"/>
    <property type="molecule type" value="Genomic_DNA"/>
</dbReference>
<dbReference type="AlphaFoldDB" id="A0A062XVW9"/>
<protein>
    <submittedName>
        <fullName evidence="3">Uncharacterized protein</fullName>
    </submittedName>
</protein>
<organism evidence="3 4">
    <name type="scientific">Thermoanaerobaculum aquaticum</name>
    <dbReference type="NCBI Taxonomy" id="1312852"/>
    <lineage>
        <taxon>Bacteria</taxon>
        <taxon>Pseudomonadati</taxon>
        <taxon>Acidobacteriota</taxon>
        <taxon>Thermoanaerobaculia</taxon>
        <taxon>Thermoanaerobaculales</taxon>
        <taxon>Thermoanaerobaculaceae</taxon>
        <taxon>Thermoanaerobaculum</taxon>
    </lineage>
</organism>
<dbReference type="InterPro" id="IPR053173">
    <property type="entry name" value="SAM-binding_MTase"/>
</dbReference>
<dbReference type="InterPro" id="IPR029063">
    <property type="entry name" value="SAM-dependent_MTases_sf"/>
</dbReference>
<gene>
    <name evidence="3" type="ORF">EG19_04880</name>
</gene>
<dbReference type="InterPro" id="IPR025714">
    <property type="entry name" value="Methyltranfer_dom"/>
</dbReference>
<dbReference type="PANTHER" id="PTHR45128:SF1">
    <property type="entry name" value="S-ADENOSYLMETHIONINE-DEPENDENT METHYLTRANSFERASE RV2258C"/>
    <property type="match status" value="1"/>
</dbReference>
<comment type="caution">
    <text evidence="3">The sequence shown here is derived from an EMBL/GenBank/DDBJ whole genome shotgun (WGS) entry which is preliminary data.</text>
</comment>